<protein>
    <recommendedName>
        <fullName evidence="4">Small ribosomal subunit protein mS41</fullName>
    </recommendedName>
</protein>
<proteinExistence type="inferred from homology"/>
<evidence type="ECO:0000313" key="7">
    <source>
        <dbReference type="EMBL" id="KJY01486.1"/>
    </source>
</evidence>
<dbReference type="PANTHER" id="PTHR28235:SF1">
    <property type="entry name" value="SMALL RIBOSOMAL SUBUNIT PROTEIN MS41"/>
    <property type="match status" value="1"/>
</dbReference>
<dbReference type="InterPro" id="IPR019083">
    <property type="entry name" value="SAM_Ribosomal_mS41"/>
</dbReference>
<dbReference type="SMART" id="SM01238">
    <property type="entry name" value="IGR"/>
    <property type="match status" value="1"/>
</dbReference>
<dbReference type="AlphaFoldDB" id="A0A0F4GZ67"/>
<keyword evidence="8" id="KW-1185">Reference proteome</keyword>
<comment type="similarity">
    <text evidence="2">Belongs to the mitochondrion-specific ribosomal protein mS41 family.</text>
</comment>
<evidence type="ECO:0000256" key="1">
    <source>
        <dbReference type="ARBA" id="ARBA00004173"/>
    </source>
</evidence>
<sequence>MASKRPISFLSLPTVLRASTPTTTRIQYRHLHRLNALAPKIPSPTPFVPDAATFLTLIGRNMSTHAAKIPSWDALFTLSSLQLREAGIEPPRARKYLLWWRERFRNGITGIGGDLKFVDNGMAELRIVEVKKDDARRDGGEATVTGGEGMRKVVVNTPPTILGQEGKVGAMARLAPPPVMDAAKVVPVKGVRIVEATKIGGTGVEPVKRHQGVARLRVQDGLWEQRRGHKVDGGERRKAEVRAKRRAAERKAR</sequence>
<gene>
    <name evidence="7" type="ORF">TI39_contig289g00021</name>
</gene>
<dbReference type="EMBL" id="LAFY01000281">
    <property type="protein sequence ID" value="KJY01486.1"/>
    <property type="molecule type" value="Genomic_DNA"/>
</dbReference>
<accession>A0A0F4GZ67</accession>
<feature type="domain" description="Small ribosomal subunit protein mS41 SAM" evidence="6">
    <location>
        <begin position="51"/>
        <end position="107"/>
    </location>
</feature>
<dbReference type="GO" id="GO:0005739">
    <property type="term" value="C:mitochondrion"/>
    <property type="evidence" value="ECO:0007669"/>
    <property type="project" value="UniProtKB-SubCell"/>
</dbReference>
<feature type="compositionally biased region" description="Basic and acidic residues" evidence="5">
    <location>
        <begin position="227"/>
        <end position="242"/>
    </location>
</feature>
<comment type="subcellular location">
    <subcellularLocation>
        <location evidence="1">Mitochondrion</location>
    </subcellularLocation>
</comment>
<feature type="compositionally biased region" description="Basic residues" evidence="5">
    <location>
        <begin position="243"/>
        <end position="253"/>
    </location>
</feature>
<organism evidence="7 8">
    <name type="scientific">Zymoseptoria brevis</name>
    <dbReference type="NCBI Taxonomy" id="1047168"/>
    <lineage>
        <taxon>Eukaryota</taxon>
        <taxon>Fungi</taxon>
        <taxon>Dikarya</taxon>
        <taxon>Ascomycota</taxon>
        <taxon>Pezizomycotina</taxon>
        <taxon>Dothideomycetes</taxon>
        <taxon>Dothideomycetidae</taxon>
        <taxon>Mycosphaerellales</taxon>
        <taxon>Mycosphaerellaceae</taxon>
        <taxon>Zymoseptoria</taxon>
    </lineage>
</organism>
<evidence type="ECO:0000313" key="8">
    <source>
        <dbReference type="Proteomes" id="UP000033647"/>
    </source>
</evidence>
<dbReference type="InterPro" id="IPR039603">
    <property type="entry name" value="Ribosomal_mS41"/>
</dbReference>
<keyword evidence="3" id="KW-0496">Mitochondrion</keyword>
<dbReference type="Pfam" id="PF09597">
    <property type="entry name" value="SAM_Ribosomal_mS41"/>
    <property type="match status" value="1"/>
</dbReference>
<name>A0A0F4GZ67_9PEZI</name>
<reference evidence="7 8" key="1">
    <citation type="submission" date="2015-03" db="EMBL/GenBank/DDBJ databases">
        <title>RNA-seq based gene annotation and comparative genomics of four Zymoseptoria species reveal species-specific pathogenicity related genes and transposable element activity.</title>
        <authorList>
            <person name="Grandaubert J."/>
            <person name="Bhattacharyya A."/>
            <person name="Stukenbrock E.H."/>
        </authorList>
    </citation>
    <scope>NUCLEOTIDE SEQUENCE [LARGE SCALE GENOMIC DNA]</scope>
    <source>
        <strain evidence="7 8">Zb18110</strain>
    </source>
</reference>
<evidence type="ECO:0000256" key="3">
    <source>
        <dbReference type="ARBA" id="ARBA00023128"/>
    </source>
</evidence>
<feature type="region of interest" description="Disordered" evidence="5">
    <location>
        <begin position="227"/>
        <end position="253"/>
    </location>
</feature>
<evidence type="ECO:0000256" key="4">
    <source>
        <dbReference type="ARBA" id="ARBA00035129"/>
    </source>
</evidence>
<evidence type="ECO:0000256" key="2">
    <source>
        <dbReference type="ARBA" id="ARBA00010492"/>
    </source>
</evidence>
<dbReference type="OrthoDB" id="18595at2759"/>
<dbReference type="PANTHER" id="PTHR28235">
    <property type="entry name" value="PROTEIN FYV4, MITOCHONDRIAL"/>
    <property type="match status" value="1"/>
</dbReference>
<evidence type="ECO:0000259" key="6">
    <source>
        <dbReference type="SMART" id="SM01238"/>
    </source>
</evidence>
<evidence type="ECO:0000256" key="5">
    <source>
        <dbReference type="SAM" id="MobiDB-lite"/>
    </source>
</evidence>
<dbReference type="Proteomes" id="UP000033647">
    <property type="component" value="Unassembled WGS sequence"/>
</dbReference>
<comment type="caution">
    <text evidence="7">The sequence shown here is derived from an EMBL/GenBank/DDBJ whole genome shotgun (WGS) entry which is preliminary data.</text>
</comment>